<feature type="domain" description="AAA" evidence="1">
    <location>
        <begin position="18"/>
        <end position="134"/>
    </location>
</feature>
<gene>
    <name evidence="3" type="ORF">AMJ71_02405</name>
</gene>
<proteinExistence type="predicted"/>
<name>A0A0S8JPM9_UNCT6</name>
<dbReference type="PANTHER" id="PTHR43566">
    <property type="entry name" value="CONSERVED PROTEIN"/>
    <property type="match status" value="1"/>
</dbReference>
<evidence type="ECO:0000259" key="2">
    <source>
        <dbReference type="Pfam" id="PF13635"/>
    </source>
</evidence>
<dbReference type="InterPro" id="IPR027417">
    <property type="entry name" value="P-loop_NTPase"/>
</dbReference>
<comment type="caution">
    <text evidence="3">The sequence shown here is derived from an EMBL/GenBank/DDBJ whole genome shotgun (WGS) entry which is preliminary data.</text>
</comment>
<organism evidence="3 4">
    <name type="scientific">candidate division TA06 bacterium SM1_40</name>
    <dbReference type="NCBI Taxonomy" id="1703773"/>
    <lineage>
        <taxon>Bacteria</taxon>
        <taxon>Bacteria division TA06</taxon>
    </lineage>
</organism>
<feature type="domain" description="DUF4143" evidence="2">
    <location>
        <begin position="192"/>
        <end position="350"/>
    </location>
</feature>
<dbReference type="PATRIC" id="fig|1703773.3.peg.455"/>
<evidence type="ECO:0000259" key="1">
    <source>
        <dbReference type="Pfam" id="PF13173"/>
    </source>
</evidence>
<dbReference type="EMBL" id="LJVA01000016">
    <property type="protein sequence ID" value="KPL10651.1"/>
    <property type="molecule type" value="Genomic_DNA"/>
</dbReference>
<dbReference type="PANTHER" id="PTHR43566:SF2">
    <property type="entry name" value="DUF4143 DOMAIN-CONTAINING PROTEIN"/>
    <property type="match status" value="1"/>
</dbReference>
<dbReference type="Pfam" id="PF13173">
    <property type="entry name" value="AAA_14"/>
    <property type="match status" value="1"/>
</dbReference>
<accession>A0A0S8JPM9</accession>
<dbReference type="InterPro" id="IPR025420">
    <property type="entry name" value="DUF4143"/>
</dbReference>
<dbReference type="Pfam" id="PF13635">
    <property type="entry name" value="DUF4143"/>
    <property type="match status" value="1"/>
</dbReference>
<protein>
    <submittedName>
        <fullName evidence="3">AAA family ATPase</fullName>
    </submittedName>
</protein>
<evidence type="ECO:0000313" key="3">
    <source>
        <dbReference type="EMBL" id="KPL10651.1"/>
    </source>
</evidence>
<sequence length="399" mass="45379">MIERILAKKLKEAARQFPVATVTGPRQSGKTTLVQAVFKDYDYLSLELPDQRQFALEDPRGFLSQVDGPVILDEVQRAPDLFSYIQVLVDEHRDWTGRFILTGSQNFLLLQNISQSLAGRCAVLHLLPFSLAEIEGRKPISLETLGKTVPRNLKQPKAGLMDTVFTGFYPRIHDKHLSPRDWLASYYQTYLERDVRNVLNVGNIEAFGRFVRLCAGRCGQLLNLSGLATDCGISHTTAKRWLSVLEASFIITLLRPHHRNFGKRLTKSPKLYFLDTGLLCYLLQVQSPEELYHRAERGAIFESFVVSELYKNFSHRGEQPPLYFWRDAAGHEVNVIIEMGSKLIPVETKSAQTVASDFFDNLTYWRKVSGDETTRATLIYGGDRSFKRSGVLVYSWLAL</sequence>
<dbReference type="Proteomes" id="UP000051035">
    <property type="component" value="Unassembled WGS sequence"/>
</dbReference>
<dbReference type="AlphaFoldDB" id="A0A0S8JPM9"/>
<dbReference type="SUPFAM" id="SSF52540">
    <property type="entry name" value="P-loop containing nucleoside triphosphate hydrolases"/>
    <property type="match status" value="1"/>
</dbReference>
<reference evidence="3 4" key="1">
    <citation type="journal article" date="2015" name="Microbiome">
        <title>Genomic resolution of linkages in carbon, nitrogen, and sulfur cycling among widespread estuary sediment bacteria.</title>
        <authorList>
            <person name="Baker B.J."/>
            <person name="Lazar C.S."/>
            <person name="Teske A.P."/>
            <person name="Dick G.J."/>
        </authorList>
    </citation>
    <scope>NUCLEOTIDE SEQUENCE [LARGE SCALE GENOMIC DNA]</scope>
    <source>
        <strain evidence="3">SM1_40</strain>
    </source>
</reference>
<evidence type="ECO:0000313" key="4">
    <source>
        <dbReference type="Proteomes" id="UP000051035"/>
    </source>
</evidence>
<dbReference type="InterPro" id="IPR041682">
    <property type="entry name" value="AAA_14"/>
</dbReference>